<sequence length="228" mass="26623">MDVRKKALISITGFPSTISCPLLLSLDFEIFSSSVSWKVEGLFYVLLRRFSSQQGKGDSEDFDLTFACLNKVSAWVVVDGASHFQEDAAYLGVLVLRFVQCIYYNFQPVPPVPWGPDLCLQRLQQPPQIMSRVMLPLEPLEIQSRLHPPHPLIFDFKERFRGVSLRIEYHCSCCQKMSRQPLYRCEECDLILNLDCAFLRIPIISSFSWRRWNSQNLPSVWRGRFWWH</sequence>
<feature type="domain" description="DC1" evidence="2">
    <location>
        <begin position="146"/>
        <end position="197"/>
    </location>
</feature>
<dbReference type="Pfam" id="PF03107">
    <property type="entry name" value="C1_2"/>
    <property type="match status" value="1"/>
</dbReference>
<organism evidence="3 4">
    <name type="scientific">Punica granatum</name>
    <name type="common">Pomegranate</name>
    <dbReference type="NCBI Taxonomy" id="22663"/>
    <lineage>
        <taxon>Eukaryota</taxon>
        <taxon>Viridiplantae</taxon>
        <taxon>Streptophyta</taxon>
        <taxon>Embryophyta</taxon>
        <taxon>Tracheophyta</taxon>
        <taxon>Spermatophyta</taxon>
        <taxon>Magnoliopsida</taxon>
        <taxon>eudicotyledons</taxon>
        <taxon>Gunneridae</taxon>
        <taxon>Pentapetalae</taxon>
        <taxon>rosids</taxon>
        <taxon>malvids</taxon>
        <taxon>Myrtales</taxon>
        <taxon>Lythraceae</taxon>
        <taxon>Punica</taxon>
    </lineage>
</organism>
<proteinExistence type="predicted"/>
<dbReference type="PROSITE" id="PS51257">
    <property type="entry name" value="PROKAR_LIPOPROTEIN"/>
    <property type="match status" value="1"/>
</dbReference>
<dbReference type="SUPFAM" id="SSF57889">
    <property type="entry name" value="Cysteine-rich domain"/>
    <property type="match status" value="1"/>
</dbReference>
<accession>A0A2I0I8E2</accession>
<evidence type="ECO:0000256" key="1">
    <source>
        <dbReference type="ARBA" id="ARBA00022737"/>
    </source>
</evidence>
<reference evidence="3 4" key="1">
    <citation type="submission" date="2017-11" db="EMBL/GenBank/DDBJ databases">
        <title>De-novo sequencing of pomegranate (Punica granatum L.) genome.</title>
        <authorList>
            <person name="Akparov Z."/>
            <person name="Amiraslanov A."/>
            <person name="Hajiyeva S."/>
            <person name="Abbasov M."/>
            <person name="Kaur K."/>
            <person name="Hamwieh A."/>
            <person name="Solovyev V."/>
            <person name="Salamov A."/>
            <person name="Braich B."/>
            <person name="Kosarev P."/>
            <person name="Mahmoud A."/>
            <person name="Hajiyev E."/>
            <person name="Babayeva S."/>
            <person name="Izzatullayeva V."/>
            <person name="Mammadov A."/>
            <person name="Mammadov A."/>
            <person name="Sharifova S."/>
            <person name="Ojaghi J."/>
            <person name="Eynullazada K."/>
            <person name="Bayramov B."/>
            <person name="Abdulazimova A."/>
            <person name="Shahmuradov I."/>
        </authorList>
    </citation>
    <scope>NUCLEOTIDE SEQUENCE [LARGE SCALE GENOMIC DNA]</scope>
    <source>
        <strain evidence="4">cv. AG2017</strain>
        <tissue evidence="3">Leaf</tissue>
    </source>
</reference>
<dbReference type="AlphaFoldDB" id="A0A2I0I8E2"/>
<dbReference type="InterPro" id="IPR004146">
    <property type="entry name" value="DC1"/>
</dbReference>
<dbReference type="Proteomes" id="UP000233551">
    <property type="component" value="Unassembled WGS sequence"/>
</dbReference>
<keyword evidence="1" id="KW-0677">Repeat</keyword>
<evidence type="ECO:0000313" key="4">
    <source>
        <dbReference type="Proteomes" id="UP000233551"/>
    </source>
</evidence>
<dbReference type="InterPro" id="IPR046349">
    <property type="entry name" value="C1-like_sf"/>
</dbReference>
<dbReference type="EMBL" id="PGOL01003640">
    <property type="protein sequence ID" value="PKI40242.1"/>
    <property type="molecule type" value="Genomic_DNA"/>
</dbReference>
<name>A0A2I0I8E2_PUNGR</name>
<comment type="caution">
    <text evidence="3">The sequence shown here is derived from an EMBL/GenBank/DDBJ whole genome shotgun (WGS) entry which is preliminary data.</text>
</comment>
<evidence type="ECO:0000313" key="3">
    <source>
        <dbReference type="EMBL" id="PKI40242.1"/>
    </source>
</evidence>
<protein>
    <recommendedName>
        <fullName evidence="2">DC1 domain-containing protein</fullName>
    </recommendedName>
</protein>
<evidence type="ECO:0000259" key="2">
    <source>
        <dbReference type="Pfam" id="PF03107"/>
    </source>
</evidence>
<keyword evidence="4" id="KW-1185">Reference proteome</keyword>
<gene>
    <name evidence="3" type="ORF">CRG98_039360</name>
</gene>